<keyword evidence="2" id="KW-1185">Reference proteome</keyword>
<dbReference type="STRING" id="670580.A0A1X6MQE3"/>
<reference evidence="1 2" key="1">
    <citation type="submission" date="2017-04" db="EMBL/GenBank/DDBJ databases">
        <title>Genome Sequence of the Model Brown-Rot Fungus Postia placenta SB12.</title>
        <authorList>
            <consortium name="DOE Joint Genome Institute"/>
            <person name="Gaskell J."/>
            <person name="Kersten P."/>
            <person name="Larrondo L.F."/>
            <person name="Canessa P."/>
            <person name="Martinez D."/>
            <person name="Hibbett D."/>
            <person name="Schmoll M."/>
            <person name="Kubicek C.P."/>
            <person name="Martinez A.T."/>
            <person name="Yadav J."/>
            <person name="Master E."/>
            <person name="Magnuson J.K."/>
            <person name="James T."/>
            <person name="Yaver D."/>
            <person name="Berka R."/>
            <person name="Labutti K."/>
            <person name="Lipzen A."/>
            <person name="Aerts A."/>
            <person name="Barry K."/>
            <person name="Henrissat B."/>
            <person name="Blanchette R."/>
            <person name="Grigoriev I."/>
            <person name="Cullen D."/>
        </authorList>
    </citation>
    <scope>NUCLEOTIDE SEQUENCE [LARGE SCALE GENOMIC DNA]</scope>
    <source>
        <strain evidence="1 2">MAD-698-R-SB12</strain>
    </source>
</reference>
<dbReference type="GeneID" id="36324679"/>
<name>A0A1X6MQE3_9APHY</name>
<dbReference type="OrthoDB" id="2803543at2759"/>
<dbReference type="AlphaFoldDB" id="A0A1X6MQE3"/>
<dbReference type="EMBL" id="KZ110604">
    <property type="protein sequence ID" value="OSX58617.1"/>
    <property type="molecule type" value="Genomic_DNA"/>
</dbReference>
<protein>
    <recommendedName>
        <fullName evidence="3">F-box domain-containing protein</fullName>
    </recommendedName>
</protein>
<proteinExistence type="predicted"/>
<accession>A0A1X6MQE3</accession>
<organism evidence="1 2">
    <name type="scientific">Postia placenta MAD-698-R-SB12</name>
    <dbReference type="NCBI Taxonomy" id="670580"/>
    <lineage>
        <taxon>Eukaryota</taxon>
        <taxon>Fungi</taxon>
        <taxon>Dikarya</taxon>
        <taxon>Basidiomycota</taxon>
        <taxon>Agaricomycotina</taxon>
        <taxon>Agaricomycetes</taxon>
        <taxon>Polyporales</taxon>
        <taxon>Adustoporiaceae</taxon>
        <taxon>Rhodonia</taxon>
    </lineage>
</organism>
<dbReference type="RefSeq" id="XP_024335411.1">
    <property type="nucleotide sequence ID" value="XM_024479729.1"/>
</dbReference>
<evidence type="ECO:0008006" key="3">
    <source>
        <dbReference type="Google" id="ProtNLM"/>
    </source>
</evidence>
<gene>
    <name evidence="1" type="ORF">POSPLADRAFT_1049362</name>
</gene>
<dbReference type="Proteomes" id="UP000194127">
    <property type="component" value="Unassembled WGS sequence"/>
</dbReference>
<evidence type="ECO:0000313" key="2">
    <source>
        <dbReference type="Proteomes" id="UP000194127"/>
    </source>
</evidence>
<sequence>MAITDLPPELLVAVFSLLMAADLVNVKQLQYIIELELLGMSDNPPCGLPTSTKLHRLRELARSWRDMRFTPGISLPAAASRVYAFSAGVFAQVNSKGVSIEERRWTVKPTDVLNDIEAIYLDPSQDLLVVVAPGLSITSAPEWRLHLLSLTGPGTPHPLTSEPCRTFGDIYGFDSNFSMHIEGDILGFFLSPGFGSVRCICSWKSPSVVLDLPQCVILVSGREPLHRAG</sequence>
<evidence type="ECO:0000313" key="1">
    <source>
        <dbReference type="EMBL" id="OSX58617.1"/>
    </source>
</evidence>